<dbReference type="EMBL" id="MN032917">
    <property type="protein sequence ID" value="QDH86765.1"/>
    <property type="molecule type" value="Genomic_RNA"/>
</dbReference>
<name>A0A514CZJ5_9VIRU</name>
<keyword evidence="1" id="KW-0812">Transmembrane</keyword>
<proteinExistence type="predicted"/>
<organism evidence="2">
    <name type="scientific">Leviviridae sp</name>
    <dbReference type="NCBI Taxonomy" id="2027243"/>
    <lineage>
        <taxon>Viruses</taxon>
        <taxon>Riboviria</taxon>
        <taxon>Orthornavirae</taxon>
        <taxon>Lenarviricota</taxon>
        <taxon>Leviviricetes</taxon>
        <taxon>Norzivirales</taxon>
        <taxon>Fiersviridae</taxon>
    </lineage>
</organism>
<reference evidence="2" key="1">
    <citation type="submission" date="2019-05" db="EMBL/GenBank/DDBJ databases">
        <title>Metatranscriptomic reconstruction reveals RNA viruses with the potential to shape carbon cycling in soil.</title>
        <authorList>
            <person name="Starr E.P."/>
            <person name="Nuccio E."/>
            <person name="Pett-Ridge J."/>
            <person name="Banfield J.F."/>
            <person name="Firestone M.K."/>
        </authorList>
    </citation>
    <scope>NUCLEOTIDE SEQUENCE</scope>
    <source>
        <strain evidence="2">H3_Rhizo_37_scaffold_101</strain>
    </source>
</reference>
<protein>
    <submittedName>
        <fullName evidence="2">Uncharacterized protein</fullName>
    </submittedName>
</protein>
<evidence type="ECO:0000313" key="2">
    <source>
        <dbReference type="EMBL" id="QDH86765.1"/>
    </source>
</evidence>
<gene>
    <name evidence="2" type="ORF">H3Rhizo37101_000002</name>
</gene>
<keyword evidence="1" id="KW-0472">Membrane</keyword>
<sequence length="47" mass="4635">MNQIFQWLRLHASAILVSGVAVAKAGVLSSGLSAIIIGIATAIGASG</sequence>
<accession>A0A514CZJ5</accession>
<feature type="transmembrane region" description="Helical" evidence="1">
    <location>
        <begin position="12"/>
        <end position="45"/>
    </location>
</feature>
<evidence type="ECO:0000256" key="1">
    <source>
        <dbReference type="SAM" id="Phobius"/>
    </source>
</evidence>
<keyword evidence="1" id="KW-1133">Transmembrane helix</keyword>